<name>A0ABU0LZY0_9BACT</name>
<gene>
    <name evidence="2" type="ORF">J2Z62_000685</name>
</gene>
<comment type="caution">
    <text evidence="2">The sequence shown here is derived from an EMBL/GenBank/DDBJ whole genome shotgun (WGS) entry which is preliminary data.</text>
</comment>
<keyword evidence="1" id="KW-0732">Signal</keyword>
<protein>
    <recommendedName>
        <fullName evidence="4">Mycoplasma lipoprotein C-terminal domain-containing protein</fullName>
    </recommendedName>
</protein>
<proteinExistence type="predicted"/>
<dbReference type="PROSITE" id="PS51257">
    <property type="entry name" value="PROKAR_LIPOPROTEIN"/>
    <property type="match status" value="1"/>
</dbReference>
<accession>A0ABU0LZY0</accession>
<dbReference type="RefSeq" id="WP_256547064.1">
    <property type="nucleotide sequence ID" value="NZ_CP101809.1"/>
</dbReference>
<feature type="signal peptide" evidence="1">
    <location>
        <begin position="1"/>
        <end position="27"/>
    </location>
</feature>
<feature type="chain" id="PRO_5046273682" description="Mycoplasma lipoprotein C-terminal domain-containing protein" evidence="1">
    <location>
        <begin position="28"/>
        <end position="615"/>
    </location>
</feature>
<dbReference type="InterPro" id="IPR054825">
    <property type="entry name" value="P68-like"/>
</dbReference>
<reference evidence="2" key="1">
    <citation type="submission" date="2023-07" db="EMBL/GenBank/DDBJ databases">
        <title>Genomic Encyclopedia of Type Strains, Phase IV (KMG-IV): sequencing the most valuable type-strain genomes for metagenomic binning, comparative biology and taxonomic classification.</title>
        <authorList>
            <person name="Goeker M."/>
        </authorList>
    </citation>
    <scope>NUCLEOTIDE SEQUENCE [LARGE SCALE GENOMIC DNA]</scope>
    <source>
        <strain evidence="2">DSM 21204</strain>
    </source>
</reference>
<evidence type="ECO:0000313" key="3">
    <source>
        <dbReference type="Proteomes" id="UP001240643"/>
    </source>
</evidence>
<keyword evidence="3" id="KW-1185">Reference proteome</keyword>
<evidence type="ECO:0000313" key="2">
    <source>
        <dbReference type="EMBL" id="MDQ0514247.1"/>
    </source>
</evidence>
<dbReference type="NCBIfam" id="NF045826">
    <property type="entry name" value="lipo_P68"/>
    <property type="match status" value="1"/>
</dbReference>
<evidence type="ECO:0008006" key="4">
    <source>
        <dbReference type="Google" id="ProtNLM"/>
    </source>
</evidence>
<organism evidence="2 3">
    <name type="scientific">Mycoplasmoides fastidiosum</name>
    <dbReference type="NCBI Taxonomy" id="92758"/>
    <lineage>
        <taxon>Bacteria</taxon>
        <taxon>Bacillati</taxon>
        <taxon>Mycoplasmatota</taxon>
        <taxon>Mycoplasmoidales</taxon>
        <taxon>Mycoplasmoidaceae</taxon>
        <taxon>Mycoplasmoides</taxon>
    </lineage>
</organism>
<evidence type="ECO:0000256" key="1">
    <source>
        <dbReference type="SAM" id="SignalP"/>
    </source>
</evidence>
<dbReference type="Proteomes" id="UP001240643">
    <property type="component" value="Unassembled WGS sequence"/>
</dbReference>
<sequence length="615" mass="69183">MKKTNFKRLLKVKSLLIGVSLSSLILAACSNTGYDPELIFSIAQSSVYPMAIALTKIVPLYNEQQKNTENFLPVKLLTTKENNLNSEFGLLNDTITKITGNDKQTPSLILNSAASAATINSYQRLLNVSDILKPEDFAPELNQLYTTVVGSNDTSRLYAIPYNVSTTESLAINLPVLKFLIDQATYHGATVSEPVTNSSGVLKQLKSTTTEQAKTKIAQTVWNRYEYKDGTNADATKKLTGLTINEDTFTHYDKLTEFTKKIVDVLTLKTGETVSKDSKYANVLSIDYSSSVFSRRLWEETGSQINDYIWKYLPKAENNKSNIVDYTFLKDETKAQQFTKAFDAFIAYYETPNVAKKLRNIFFTKNTNDWASWLLRTADTAIAIAPNVGVRQSVQSQLSKLFFATKDKQVNQTLFNSFAELDKDVFWFNQFTKTSTPSTNEQQLQTYVAGGSSLVPISINETKDLALKKFLNWIYKGQLENGMKVSDFIEQESSYFIPLKDKFGDEAKVQKQIEFYKSKQTNLTDNDQNSDVKFLNRSLQLSAEDYLLFLQAQKAAPYNLENSNKQVLFNDASDINTLKLSSEISSQIKSLGDEGAKKITGNELLAKLKEENLSQ</sequence>
<dbReference type="EMBL" id="JAUSWO010000001">
    <property type="protein sequence ID" value="MDQ0514247.1"/>
    <property type="molecule type" value="Genomic_DNA"/>
</dbReference>